<name>A0A9W9IUM7_9EURO</name>
<comment type="subcellular location">
    <subcellularLocation>
        <location evidence="1">Cytoplasm</location>
    </subcellularLocation>
</comment>
<feature type="transmembrane region" description="Helical" evidence="10">
    <location>
        <begin position="101"/>
        <end position="128"/>
    </location>
</feature>
<feature type="transmembrane region" description="Helical" evidence="10">
    <location>
        <begin position="230"/>
        <end position="251"/>
    </location>
</feature>
<feature type="transmembrane region" description="Helical" evidence="10">
    <location>
        <begin position="38"/>
        <end position="60"/>
    </location>
</feature>
<organism evidence="11 12">
    <name type="scientific">Penicillium capsulatum</name>
    <dbReference type="NCBI Taxonomy" id="69766"/>
    <lineage>
        <taxon>Eukaryota</taxon>
        <taxon>Fungi</taxon>
        <taxon>Dikarya</taxon>
        <taxon>Ascomycota</taxon>
        <taxon>Pezizomycotina</taxon>
        <taxon>Eurotiomycetes</taxon>
        <taxon>Eurotiomycetidae</taxon>
        <taxon>Eurotiales</taxon>
        <taxon>Aspergillaceae</taxon>
        <taxon>Penicillium</taxon>
    </lineage>
</organism>
<keyword evidence="10" id="KW-1133">Transmembrane helix</keyword>
<feature type="transmembrane region" description="Helical" evidence="10">
    <location>
        <begin position="148"/>
        <end position="168"/>
    </location>
</feature>
<evidence type="ECO:0000256" key="5">
    <source>
        <dbReference type="ARBA" id="ARBA00022664"/>
    </source>
</evidence>
<feature type="transmembrane region" description="Helical" evidence="10">
    <location>
        <begin position="263"/>
        <end position="287"/>
    </location>
</feature>
<accession>A0A9W9IUM7</accession>
<reference evidence="11" key="1">
    <citation type="submission" date="2022-11" db="EMBL/GenBank/DDBJ databases">
        <authorList>
            <person name="Petersen C."/>
        </authorList>
    </citation>
    <scope>NUCLEOTIDE SEQUENCE</scope>
    <source>
        <strain evidence="11">IBT 21917</strain>
    </source>
</reference>
<dbReference type="OrthoDB" id="4504921at2759"/>
<gene>
    <name evidence="11" type="ORF">N7492_001873</name>
</gene>
<dbReference type="GO" id="GO:0031122">
    <property type="term" value="P:cytoplasmic microtubule organization"/>
    <property type="evidence" value="ECO:0007669"/>
    <property type="project" value="TreeGrafter"/>
</dbReference>
<evidence type="ECO:0000313" key="12">
    <source>
        <dbReference type="Proteomes" id="UP001146351"/>
    </source>
</evidence>
<evidence type="ECO:0000256" key="8">
    <source>
        <dbReference type="ARBA" id="ARBA00032518"/>
    </source>
</evidence>
<feature type="transmembrane region" description="Helical" evidence="10">
    <location>
        <begin position="72"/>
        <end position="95"/>
    </location>
</feature>
<dbReference type="GO" id="GO:0008017">
    <property type="term" value="F:microtubule binding"/>
    <property type="evidence" value="ECO:0007669"/>
    <property type="project" value="TreeGrafter"/>
</dbReference>
<dbReference type="PANTHER" id="PTHR11805">
    <property type="entry name" value="CYSTEINE-RICH PDZ-BINDING PROTEIN"/>
    <property type="match status" value="1"/>
</dbReference>
<feature type="compositionally biased region" description="Low complexity" evidence="9">
    <location>
        <begin position="334"/>
        <end position="365"/>
    </location>
</feature>
<evidence type="ECO:0000256" key="1">
    <source>
        <dbReference type="ARBA" id="ARBA00004496"/>
    </source>
</evidence>
<evidence type="ECO:0000256" key="3">
    <source>
        <dbReference type="ARBA" id="ARBA00018615"/>
    </source>
</evidence>
<proteinExistence type="inferred from homology"/>
<dbReference type="GO" id="GO:0006397">
    <property type="term" value="P:mRNA processing"/>
    <property type="evidence" value="ECO:0007669"/>
    <property type="project" value="UniProtKB-KW"/>
</dbReference>
<dbReference type="Pfam" id="PF10235">
    <property type="entry name" value="Cript"/>
    <property type="match status" value="1"/>
</dbReference>
<dbReference type="GO" id="GO:0005681">
    <property type="term" value="C:spliceosomal complex"/>
    <property type="evidence" value="ECO:0007669"/>
    <property type="project" value="UniProtKB-KW"/>
</dbReference>
<evidence type="ECO:0000256" key="9">
    <source>
        <dbReference type="SAM" id="MobiDB-lite"/>
    </source>
</evidence>
<comment type="similarity">
    <text evidence="2">Belongs to the CRIPT family.</text>
</comment>
<feature type="transmembrane region" description="Helical" evidence="10">
    <location>
        <begin position="198"/>
        <end position="218"/>
    </location>
</feature>
<evidence type="ECO:0000256" key="2">
    <source>
        <dbReference type="ARBA" id="ARBA00009021"/>
    </source>
</evidence>
<sequence>MAPRRGGSGYSSYSSLSDSHWNDEVVFSKDALISPSNFTAGFAFDVLTVVALIAFIVWACTIRDHRGQLKGVLGTLFSWLAAVVLLMIPKIFYLADATVTYYYLIDLMLNQFFGLLTDSLLVFVFYNLIHGLLDRLTDSGKPYAPVKIVHWVTLGLLSILSVADWGLYVAQWVEMVNRQSNWIYLQENWTKLDGARSIILWLIALEVLAWAIFVAVKAGSHRFASKIPSIALIVGSIFWFALTLMYMVISIRYNLERRYRTPWYIGTAKSICQFFFCIGTMGGILLCCMKWSKLGSEGEKPPTIPSGGPGQPYPTYPTWQAYPQQYAPYPPQLQPGTQPYQYPQPQPLASAPVSAPVSAPAHAPAPTQPAPRWHPRDNIIQLHSRPATLQPLPVAMVCAKCQKKLKSTELATPGVKRKNDMYYGSPSTTLGGGSAGKSSTLGTTGVSKNKLLSAKAKNPYAAYSSSCESCKTKTEQGRKFCQRCAYQKHACPMCGKSLAAKSGKEKDKPIVQGQKFNLK</sequence>
<evidence type="ECO:0000313" key="11">
    <source>
        <dbReference type="EMBL" id="KAJ5184257.1"/>
    </source>
</evidence>
<dbReference type="InterPro" id="IPR019367">
    <property type="entry name" value="PDZ-binding_CRIPT"/>
</dbReference>
<dbReference type="Proteomes" id="UP001146351">
    <property type="component" value="Unassembled WGS sequence"/>
</dbReference>
<evidence type="ECO:0000256" key="7">
    <source>
        <dbReference type="ARBA" id="ARBA00023187"/>
    </source>
</evidence>
<protein>
    <recommendedName>
        <fullName evidence="3">Cysteine-rich PDZ-binding protein</fullName>
    </recommendedName>
    <alternativeName>
        <fullName evidence="8">Cysteine-rich interactor of PDZ three</fullName>
    </alternativeName>
</protein>
<dbReference type="GO" id="GO:0005737">
    <property type="term" value="C:cytoplasm"/>
    <property type="evidence" value="ECO:0007669"/>
    <property type="project" value="UniProtKB-SubCell"/>
</dbReference>
<dbReference type="EMBL" id="JAPQKO010000001">
    <property type="protein sequence ID" value="KAJ5184257.1"/>
    <property type="molecule type" value="Genomic_DNA"/>
</dbReference>
<feature type="region of interest" description="Disordered" evidence="9">
    <location>
        <begin position="333"/>
        <end position="373"/>
    </location>
</feature>
<reference evidence="11" key="2">
    <citation type="journal article" date="2023" name="IMA Fungus">
        <title>Comparative genomic study of the Penicillium genus elucidates a diverse pangenome and 15 lateral gene transfer events.</title>
        <authorList>
            <person name="Petersen C."/>
            <person name="Sorensen T."/>
            <person name="Nielsen M.R."/>
            <person name="Sondergaard T.E."/>
            <person name="Sorensen J.L."/>
            <person name="Fitzpatrick D.A."/>
            <person name="Frisvad J.C."/>
            <person name="Nielsen K.L."/>
        </authorList>
    </citation>
    <scope>NUCLEOTIDE SEQUENCE</scope>
    <source>
        <strain evidence="11">IBT 21917</strain>
    </source>
</reference>
<keyword evidence="10" id="KW-0812">Transmembrane</keyword>
<keyword evidence="4" id="KW-0963">Cytoplasm</keyword>
<keyword evidence="12" id="KW-1185">Reference proteome</keyword>
<evidence type="ECO:0000256" key="10">
    <source>
        <dbReference type="SAM" id="Phobius"/>
    </source>
</evidence>
<dbReference type="GO" id="GO:0008380">
    <property type="term" value="P:RNA splicing"/>
    <property type="evidence" value="ECO:0007669"/>
    <property type="project" value="UniProtKB-KW"/>
</dbReference>
<keyword evidence="10" id="KW-0472">Membrane</keyword>
<comment type="caution">
    <text evidence="11">The sequence shown here is derived from an EMBL/GenBank/DDBJ whole genome shotgun (WGS) entry which is preliminary data.</text>
</comment>
<dbReference type="AlphaFoldDB" id="A0A9W9IUM7"/>
<dbReference type="PANTHER" id="PTHR11805:SF1">
    <property type="entry name" value="CYSTEINE-RICH PDZ-BINDING PROTEIN"/>
    <property type="match status" value="1"/>
</dbReference>
<keyword evidence="6" id="KW-0747">Spliceosome</keyword>
<evidence type="ECO:0000256" key="4">
    <source>
        <dbReference type="ARBA" id="ARBA00022490"/>
    </source>
</evidence>
<keyword evidence="5" id="KW-0507">mRNA processing</keyword>
<keyword evidence="7" id="KW-0508">mRNA splicing</keyword>
<evidence type="ECO:0000256" key="6">
    <source>
        <dbReference type="ARBA" id="ARBA00022728"/>
    </source>
</evidence>